<proteinExistence type="inferred from homology"/>
<evidence type="ECO:0000256" key="11">
    <source>
        <dbReference type="HAMAP-Rule" id="MF_03193"/>
    </source>
</evidence>
<sequence length="439" mass="47004">MSLLRPTTCLRCDLRLLSLPSISSRRSPQRTPRRRTYATLHNTSPEIFDVVCVGGGPAGLSLVTALKASPATARLKIALVEGQPAQEWTPEPSRYENRCVSLTPRSVGFLGDIGAWEHVDKSRIQPYTRMDVWDGVSDAHISFSDPPPTSPSTIATMLENANITTALHRRLSTLSPPTLFQPAKVASISLGPPPSPDPTSLDLSSWPHLTLNTGPTLAARLLVGADGANSPVRTFAGIESRGWDYGAHGVVATLQLADTPDPPETRTAYQRFLPTGPIALLPLPGNRATLVWSTKPELAKRLKRMSGEDLVAAVNAAFRLSVADSYVGERIALMGDAAHVTHPLAGQGLNQGQIDAQALAKIIEDAVLHGEDIGALMTLERYNAERYAANNAMLGVVDKLHKLYNVGSGPIVGLRSLGLSVVDKVGPLKRFLMKQAAGV</sequence>
<keyword evidence="8 11" id="KW-0503">Monooxygenase</keyword>
<reference evidence="15" key="2">
    <citation type="submission" date="2020-04" db="EMBL/GenBank/DDBJ databases">
        <authorList>
            <consortium name="NCBI Genome Project"/>
        </authorList>
    </citation>
    <scope>NUCLEOTIDE SEQUENCE</scope>
    <source>
        <strain evidence="15">CBS 781.70</strain>
    </source>
</reference>
<evidence type="ECO:0000256" key="9">
    <source>
        <dbReference type="ARBA" id="ARBA00023128"/>
    </source>
</evidence>
<dbReference type="Gene3D" id="3.50.50.60">
    <property type="entry name" value="FAD/NAD(P)-binding domain"/>
    <property type="match status" value="2"/>
</dbReference>
<keyword evidence="4 11" id="KW-0831">Ubiquinone biosynthesis</keyword>
<keyword evidence="5 11" id="KW-0999">Mitochondrion inner membrane</keyword>
<dbReference type="RefSeq" id="XP_033529761.1">
    <property type="nucleotide sequence ID" value="XM_033674744.1"/>
</dbReference>
<dbReference type="AlphaFoldDB" id="A0A6G1FQZ2"/>
<dbReference type="InterPro" id="IPR018168">
    <property type="entry name" value="Ubi_Hdrlase_CS"/>
</dbReference>
<keyword evidence="13 15" id="KW-0830">Ubiquinone</keyword>
<dbReference type="GO" id="GO:0016712">
    <property type="term" value="F:oxidoreductase activity, acting on paired donors, with incorporation or reduction of molecular oxygen, reduced flavin or flavoprotein as one donor, and incorporation of one atom of oxygen"/>
    <property type="evidence" value="ECO:0007669"/>
    <property type="project" value="UniProtKB-UniRule"/>
</dbReference>
<protein>
    <recommendedName>
        <fullName evidence="11">Ubiquinone biosynthesis monooxygenase COQ6, mitochondrial</fullName>
        <ecNumber evidence="11">1.14.15.45</ecNumber>
    </recommendedName>
    <alternativeName>
        <fullName evidence="11">2-methoxy-6-polyprenolphenol 4-hydroxylase</fullName>
        <ecNumber evidence="11">1.14.15.46</ecNumber>
    </alternativeName>
</protein>
<dbReference type="PROSITE" id="PS01304">
    <property type="entry name" value="UBIH"/>
    <property type="match status" value="1"/>
</dbReference>
<feature type="domain" description="FAD-binding" evidence="12">
    <location>
        <begin position="321"/>
        <end position="393"/>
    </location>
</feature>
<comment type="catalytic activity">
    <reaction evidence="11">
        <text>a 2-methoxy-6-(all-trans-polyprenyl)phenol + 2 reduced [2Fe-2S]-[ferredoxin] + O2 + 2 H(+) = a 2-methoxy-6-(all-trans-polyprenyl)benzene-1,4-diol + 2 oxidized [2Fe-2S]-[ferredoxin] + H2O</text>
        <dbReference type="Rhea" id="RHEA:81183"/>
        <dbReference type="Rhea" id="RHEA-COMP:9551"/>
        <dbReference type="Rhea" id="RHEA-COMP:10000"/>
        <dbReference type="Rhea" id="RHEA-COMP:10001"/>
        <dbReference type="Rhea" id="RHEA-COMP:10858"/>
        <dbReference type="ChEBI" id="CHEBI:15377"/>
        <dbReference type="ChEBI" id="CHEBI:15378"/>
        <dbReference type="ChEBI" id="CHEBI:15379"/>
        <dbReference type="ChEBI" id="CHEBI:33737"/>
        <dbReference type="ChEBI" id="CHEBI:33738"/>
        <dbReference type="ChEBI" id="CHEBI:62731"/>
        <dbReference type="ChEBI" id="CHEBI:84166"/>
        <dbReference type="EC" id="1.14.15.46"/>
    </reaction>
</comment>
<dbReference type="InterPro" id="IPR002938">
    <property type="entry name" value="FAD-bd"/>
</dbReference>
<dbReference type="InterPro" id="IPR010971">
    <property type="entry name" value="UbiH/COQ6"/>
</dbReference>
<evidence type="ECO:0000256" key="6">
    <source>
        <dbReference type="ARBA" id="ARBA00022827"/>
    </source>
</evidence>
<keyword evidence="6 11" id="KW-0274">FAD</keyword>
<dbReference type="InterPro" id="IPR000689">
    <property type="entry name" value="UbQ_mOase_COQ6"/>
</dbReference>
<comment type="similarity">
    <text evidence="2 11">Belongs to the UbiH/COQ6 family.</text>
</comment>
<reference evidence="13 15" key="1">
    <citation type="submission" date="2020-01" db="EMBL/GenBank/DDBJ databases">
        <authorList>
            <consortium name="DOE Joint Genome Institute"/>
            <person name="Haridas S."/>
            <person name="Albert R."/>
            <person name="Binder M."/>
            <person name="Bloem J."/>
            <person name="Labutti K."/>
            <person name="Salamov A."/>
            <person name="Andreopoulos B."/>
            <person name="Baker S.E."/>
            <person name="Barry K."/>
            <person name="Bills G."/>
            <person name="Bluhm B.H."/>
            <person name="Cannon C."/>
            <person name="Castanera R."/>
            <person name="Culley D.E."/>
            <person name="Daum C."/>
            <person name="Ezra D."/>
            <person name="Gonzalez J.B."/>
            <person name="Henrissat B."/>
            <person name="Kuo A."/>
            <person name="Liang C."/>
            <person name="Lipzen A."/>
            <person name="Lutzoni F."/>
            <person name="Magnuson J."/>
            <person name="Mondo S."/>
            <person name="Nolan M."/>
            <person name="Ohm R."/>
            <person name="Pangilinan J."/>
            <person name="Park H.-J."/>
            <person name="Ramirez L."/>
            <person name="Alfaro M."/>
            <person name="Sun H."/>
            <person name="Tritt A."/>
            <person name="Yoshinaga Y."/>
            <person name="Zwiers L.-H."/>
            <person name="Turgeon B.G."/>
            <person name="Goodwin S.B."/>
            <person name="Spatafora J.W."/>
            <person name="Crous P.W."/>
            <person name="Grigoriev I.V."/>
        </authorList>
    </citation>
    <scope>NUCLEOTIDE SEQUENCE</scope>
    <source>
        <strain evidence="13 15">CBS 781.70</strain>
    </source>
</reference>
<comment type="cofactor">
    <cofactor evidence="1 11">
        <name>FAD</name>
        <dbReference type="ChEBI" id="CHEBI:57692"/>
    </cofactor>
</comment>
<evidence type="ECO:0000259" key="12">
    <source>
        <dbReference type="Pfam" id="PF01494"/>
    </source>
</evidence>
<dbReference type="PRINTS" id="PR00420">
    <property type="entry name" value="RNGMNOXGNASE"/>
</dbReference>
<dbReference type="OrthoDB" id="683240at2759"/>
<evidence type="ECO:0000256" key="2">
    <source>
        <dbReference type="ARBA" id="ARBA00005349"/>
    </source>
</evidence>
<evidence type="ECO:0000313" key="13">
    <source>
        <dbReference type="EMBL" id="KAF1808130.1"/>
    </source>
</evidence>
<comment type="subunit">
    <text evidence="11">Component of a multi-subunit COQ enzyme complex, composed of at least COQ3, COQ4, COQ5, COQ6, COQ7 and COQ9.</text>
</comment>
<dbReference type="EMBL" id="ML975190">
    <property type="protein sequence ID" value="KAF1808130.1"/>
    <property type="molecule type" value="Genomic_DNA"/>
</dbReference>
<evidence type="ECO:0000313" key="15">
    <source>
        <dbReference type="RefSeq" id="XP_033529761.1"/>
    </source>
</evidence>
<keyword evidence="3 11" id="KW-0285">Flavoprotein</keyword>
<comment type="pathway">
    <text evidence="11">Cofactor biosynthesis; ubiquinone biosynthesis.</text>
</comment>
<dbReference type="GO" id="GO:0106364">
    <property type="term" value="F:4-hydroxy-3-all-trans-polyprenylbenzoate oxygenase activity"/>
    <property type="evidence" value="ECO:0007669"/>
    <property type="project" value="UniProtKB-EC"/>
</dbReference>
<dbReference type="FunFam" id="3.50.50.60:FF:000021">
    <property type="entry name" value="Ubiquinone biosynthesis monooxygenase COQ6"/>
    <property type="match status" value="1"/>
</dbReference>
<dbReference type="SUPFAM" id="SSF51905">
    <property type="entry name" value="FAD/NAD(P)-binding domain"/>
    <property type="match status" value="1"/>
</dbReference>
<dbReference type="PANTHER" id="PTHR43876:SF7">
    <property type="entry name" value="UBIQUINONE BIOSYNTHESIS MONOOXYGENASE COQ6, MITOCHONDRIAL"/>
    <property type="match status" value="1"/>
</dbReference>
<evidence type="ECO:0000313" key="14">
    <source>
        <dbReference type="Proteomes" id="UP000504638"/>
    </source>
</evidence>
<comment type="subcellular location">
    <subcellularLocation>
        <location evidence="11">Mitochondrion inner membrane</location>
        <topology evidence="11">Peripheral membrane protein</topology>
        <orientation evidence="11">Matrix side</orientation>
    </subcellularLocation>
</comment>
<dbReference type="GO" id="GO:0031314">
    <property type="term" value="C:extrinsic component of mitochondrial inner membrane"/>
    <property type="evidence" value="ECO:0007669"/>
    <property type="project" value="UniProtKB-UniRule"/>
</dbReference>
<dbReference type="InterPro" id="IPR051205">
    <property type="entry name" value="UbiH/COQ6_monooxygenase"/>
</dbReference>
<dbReference type="GO" id="GO:0071949">
    <property type="term" value="F:FAD binding"/>
    <property type="evidence" value="ECO:0007669"/>
    <property type="project" value="InterPro"/>
</dbReference>
<comment type="function">
    <text evidence="11">FAD-dependent monooxygenase required for two non-consecutive steps during ubiquinone biosynthesis. Required for the C5-ring hydroxylation during ubiquinone biosynthesis by catalyzing the hydroxylation of 4-hydroxy-3-(all-trans-polyprenyl)benzoic acid to 3,4-dihydroxy-5-(all-trans-polyprenyl)benzoic acid. Also acts downstream of coq4, for the C1-hydroxylation during ubiquinone biosynthesis by catalyzing the hydroxylation of 2-methoxy-6-(all-trans-polyprenyl)phenol to 2-methoxy-6-(all-trans-polyprenyl)benzene-1,4-diol. The electrons required for the hydroxylation reaction are funneled indirectly to coq6 from NADPH via a ferredoxin/ferredoxin reductase system.</text>
</comment>
<dbReference type="GO" id="GO:0120538">
    <property type="term" value="F:2-methoxy-6-polyprenolphenol 4-hydroxylase activity"/>
    <property type="evidence" value="ECO:0007669"/>
    <property type="project" value="UniProtKB-EC"/>
</dbReference>
<evidence type="ECO:0000256" key="3">
    <source>
        <dbReference type="ARBA" id="ARBA00022630"/>
    </source>
</evidence>
<dbReference type="HAMAP" id="MF_03193">
    <property type="entry name" value="COQ6_monooxygenase"/>
    <property type="match status" value="1"/>
</dbReference>
<dbReference type="UniPathway" id="UPA00232"/>
<dbReference type="NCBIfam" id="TIGR01988">
    <property type="entry name" value="Ubi-OHases"/>
    <property type="match status" value="1"/>
</dbReference>
<evidence type="ECO:0000256" key="5">
    <source>
        <dbReference type="ARBA" id="ARBA00022792"/>
    </source>
</evidence>
<evidence type="ECO:0000256" key="1">
    <source>
        <dbReference type="ARBA" id="ARBA00001974"/>
    </source>
</evidence>
<dbReference type="InterPro" id="IPR036188">
    <property type="entry name" value="FAD/NAD-bd_sf"/>
</dbReference>
<dbReference type="Pfam" id="PF01494">
    <property type="entry name" value="FAD_binding_3"/>
    <property type="match status" value="2"/>
</dbReference>
<evidence type="ECO:0000256" key="10">
    <source>
        <dbReference type="ARBA" id="ARBA00023136"/>
    </source>
</evidence>
<organism evidence="13">
    <name type="scientific">Eremomyces bilateralis CBS 781.70</name>
    <dbReference type="NCBI Taxonomy" id="1392243"/>
    <lineage>
        <taxon>Eukaryota</taxon>
        <taxon>Fungi</taxon>
        <taxon>Dikarya</taxon>
        <taxon>Ascomycota</taxon>
        <taxon>Pezizomycotina</taxon>
        <taxon>Dothideomycetes</taxon>
        <taxon>Dothideomycetes incertae sedis</taxon>
        <taxon>Eremomycetales</taxon>
        <taxon>Eremomycetaceae</taxon>
        <taxon>Eremomyces</taxon>
    </lineage>
</organism>
<dbReference type="EC" id="1.14.15.46" evidence="11"/>
<gene>
    <name evidence="11" type="primary">COQ6</name>
    <name evidence="13 15" type="ORF">P152DRAFT_256337</name>
</gene>
<reference evidence="15" key="3">
    <citation type="submission" date="2025-04" db="UniProtKB">
        <authorList>
            <consortium name="RefSeq"/>
        </authorList>
    </citation>
    <scope>IDENTIFICATION</scope>
    <source>
        <strain evidence="15">CBS 781.70</strain>
    </source>
</reference>
<dbReference type="Proteomes" id="UP000504638">
    <property type="component" value="Unplaced"/>
</dbReference>
<accession>A0A6G1FQZ2</accession>
<keyword evidence="7 11" id="KW-0560">Oxidoreductase</keyword>
<evidence type="ECO:0000256" key="8">
    <source>
        <dbReference type="ARBA" id="ARBA00023033"/>
    </source>
</evidence>
<evidence type="ECO:0000256" key="7">
    <source>
        <dbReference type="ARBA" id="ARBA00023002"/>
    </source>
</evidence>
<dbReference type="PANTHER" id="PTHR43876">
    <property type="entry name" value="UBIQUINONE BIOSYNTHESIS MONOOXYGENASE COQ6, MITOCHONDRIAL"/>
    <property type="match status" value="1"/>
</dbReference>
<keyword evidence="14" id="KW-1185">Reference proteome</keyword>
<keyword evidence="10 11" id="KW-0472">Membrane</keyword>
<evidence type="ECO:0000256" key="4">
    <source>
        <dbReference type="ARBA" id="ARBA00022688"/>
    </source>
</evidence>
<feature type="domain" description="FAD-binding" evidence="12">
    <location>
        <begin position="215"/>
        <end position="319"/>
    </location>
</feature>
<dbReference type="EC" id="1.14.15.45" evidence="11"/>
<name>A0A6G1FQZ2_9PEZI</name>
<comment type="catalytic activity">
    <reaction evidence="11">
        <text>a 4-hydroxy-3-(all-trans-polyprenyl)benzoate + 2 reduced [2Fe-2S]-[ferredoxin] + O2 + 2 H(+) = a 3,4-dihydroxy-5-(all-trans-polyprenyl)benzoate + 2 oxidized [2Fe-2S]-[ferredoxin] + H2O</text>
        <dbReference type="Rhea" id="RHEA:81195"/>
        <dbReference type="Rhea" id="RHEA-COMP:9514"/>
        <dbReference type="Rhea" id="RHEA-COMP:10000"/>
        <dbReference type="Rhea" id="RHEA-COMP:10001"/>
        <dbReference type="Rhea" id="RHEA-COMP:10930"/>
        <dbReference type="ChEBI" id="CHEBI:15377"/>
        <dbReference type="ChEBI" id="CHEBI:15378"/>
        <dbReference type="ChEBI" id="CHEBI:15379"/>
        <dbReference type="ChEBI" id="CHEBI:33737"/>
        <dbReference type="ChEBI" id="CHEBI:33738"/>
        <dbReference type="ChEBI" id="CHEBI:64694"/>
        <dbReference type="ChEBI" id="CHEBI:78396"/>
        <dbReference type="EC" id="1.14.15.45"/>
    </reaction>
</comment>
<keyword evidence="9 11" id="KW-0496">Mitochondrion</keyword>